<dbReference type="SUPFAM" id="SSF55895">
    <property type="entry name" value="Ribonuclease Rh-like"/>
    <property type="match status" value="1"/>
</dbReference>
<dbReference type="Proteomes" id="UP000219465">
    <property type="component" value="Unassembled WGS sequence"/>
</dbReference>
<dbReference type="EMBL" id="OCPC01000003">
    <property type="protein sequence ID" value="SOE17393.1"/>
    <property type="molecule type" value="Genomic_DNA"/>
</dbReference>
<dbReference type="OrthoDB" id="4720638at2"/>
<dbReference type="GO" id="GO:0006401">
    <property type="term" value="P:RNA catabolic process"/>
    <property type="evidence" value="ECO:0007669"/>
    <property type="project" value="UniProtKB-ARBA"/>
</dbReference>
<dbReference type="PANTHER" id="PTHR11240">
    <property type="entry name" value="RIBONUCLEASE T2"/>
    <property type="match status" value="1"/>
</dbReference>
<evidence type="ECO:0000313" key="3">
    <source>
        <dbReference type="EMBL" id="SOE17393.1"/>
    </source>
</evidence>
<dbReference type="GO" id="GO:0003723">
    <property type="term" value="F:RNA binding"/>
    <property type="evidence" value="ECO:0007669"/>
    <property type="project" value="InterPro"/>
</dbReference>
<protein>
    <submittedName>
        <fullName evidence="3">Ribonuclease T2</fullName>
    </submittedName>
</protein>
<dbReference type="InterPro" id="IPR039378">
    <property type="entry name" value="RNase_T2_prok"/>
</dbReference>
<evidence type="ECO:0000256" key="1">
    <source>
        <dbReference type="ARBA" id="ARBA00007469"/>
    </source>
</evidence>
<dbReference type="PANTHER" id="PTHR11240:SF22">
    <property type="entry name" value="RIBONUCLEASE T2"/>
    <property type="match status" value="1"/>
</dbReference>
<dbReference type="InterPro" id="IPR036430">
    <property type="entry name" value="RNase_T2-like_sf"/>
</dbReference>
<proteinExistence type="inferred from homology"/>
<dbReference type="InterPro" id="IPR001568">
    <property type="entry name" value="RNase_T2-like"/>
</dbReference>
<accession>A0A286IB72</accession>
<name>A0A286IB72_9HYPH</name>
<evidence type="ECO:0000256" key="2">
    <source>
        <dbReference type="RuleBase" id="RU004328"/>
    </source>
</evidence>
<dbReference type="InterPro" id="IPR018188">
    <property type="entry name" value="RNase_T2_His_AS_1"/>
</dbReference>
<dbReference type="Gene3D" id="3.90.730.10">
    <property type="entry name" value="Ribonuclease T2-like"/>
    <property type="match status" value="1"/>
</dbReference>
<keyword evidence="4" id="KW-1185">Reference proteome</keyword>
<reference evidence="4" key="1">
    <citation type="submission" date="2017-08" db="EMBL/GenBank/DDBJ databases">
        <authorList>
            <person name="Varghese N."/>
            <person name="Submissions S."/>
        </authorList>
    </citation>
    <scope>NUCLEOTIDE SEQUENCE [LARGE SCALE GENOMIC DNA]</scope>
    <source>
        <strain evidence="4">KCTC 23107</strain>
    </source>
</reference>
<gene>
    <name evidence="3" type="ORF">SAMN05877838_2292</name>
</gene>
<comment type="similarity">
    <text evidence="1 2">Belongs to the RNase T2 family.</text>
</comment>
<dbReference type="GO" id="GO:0033897">
    <property type="term" value="F:ribonuclease T2 activity"/>
    <property type="evidence" value="ECO:0007669"/>
    <property type="project" value="InterPro"/>
</dbReference>
<dbReference type="Pfam" id="PF00445">
    <property type="entry name" value="Ribonuclease_T2"/>
    <property type="match status" value="1"/>
</dbReference>
<dbReference type="PROSITE" id="PS51257">
    <property type="entry name" value="PROKAR_LIPOPROTEIN"/>
    <property type="match status" value="1"/>
</dbReference>
<organism evidence="3 4">
    <name type="scientific">Hoeflea halophila</name>
    <dbReference type="NCBI Taxonomy" id="714899"/>
    <lineage>
        <taxon>Bacteria</taxon>
        <taxon>Pseudomonadati</taxon>
        <taxon>Pseudomonadota</taxon>
        <taxon>Alphaproteobacteria</taxon>
        <taxon>Hyphomicrobiales</taxon>
        <taxon>Rhizobiaceae</taxon>
        <taxon>Hoeflea</taxon>
    </lineage>
</organism>
<dbReference type="CDD" id="cd01062">
    <property type="entry name" value="RNase_T2_prok"/>
    <property type="match status" value="1"/>
</dbReference>
<sequence length="235" mass="25619">MARPTFLRVLLGLTVLMLGAACSDDGTPPAQAETHQASGSNGLPLGSGFDFYVLALSWSPAYCLVEGDRANRQQCAEDRDLGFVVHGLWPQFENGYPEFCPSREPDRVPSQLGRNYLDTVPSMGLIGHQWRKHGSCSGLTQAEYLKVLRAAREQVVVPKAFALDRLPARVDALEAEDAFIAANPGMTREGIAVKCQRGLLREVRICMTPSLGFRSCGEIDRNGCTIEDLNVPEPG</sequence>
<evidence type="ECO:0000313" key="4">
    <source>
        <dbReference type="Proteomes" id="UP000219465"/>
    </source>
</evidence>
<dbReference type="PROSITE" id="PS00530">
    <property type="entry name" value="RNASE_T2_1"/>
    <property type="match status" value="1"/>
</dbReference>
<dbReference type="AlphaFoldDB" id="A0A286IB72"/>
<dbReference type="RefSeq" id="WP_097107900.1">
    <property type="nucleotide sequence ID" value="NZ_OCPC01000003.1"/>
</dbReference>